<evidence type="ECO:0000256" key="1">
    <source>
        <dbReference type="SAM" id="MobiDB-lite"/>
    </source>
</evidence>
<evidence type="ECO:0000313" key="3">
    <source>
        <dbReference type="EMBL" id="AUZ45065.1"/>
    </source>
</evidence>
<organism evidence="3 4">
    <name type="scientific">Pseudomonas orientalis</name>
    <dbReference type="NCBI Taxonomy" id="76758"/>
    <lineage>
        <taxon>Bacteria</taxon>
        <taxon>Pseudomonadati</taxon>
        <taxon>Pseudomonadota</taxon>
        <taxon>Gammaproteobacteria</taxon>
        <taxon>Pseudomonadales</taxon>
        <taxon>Pseudomonadaceae</taxon>
        <taxon>Pseudomonas</taxon>
    </lineage>
</organism>
<dbReference type="Proteomes" id="UP000239888">
    <property type="component" value="Chromosome"/>
</dbReference>
<accession>A0A2L0RSH9</accession>
<dbReference type="KEGG" id="poi:BOP93_05515"/>
<dbReference type="AlphaFoldDB" id="A0A2L0RSH9"/>
<protein>
    <recommendedName>
        <fullName evidence="2">Peptidase S74 domain-containing protein</fullName>
    </recommendedName>
</protein>
<dbReference type="PROSITE" id="PS51688">
    <property type="entry name" value="ICA"/>
    <property type="match status" value="1"/>
</dbReference>
<reference evidence="3 4" key="1">
    <citation type="journal article" date="2018" name="Front. Microbiol.">
        <title>Pseudomonas orientalis F9: A Potent Antagonist against Phytopathogens with Phytotoxic Effect in the Apple Flower.</title>
        <authorList>
            <person name="Zengerer V."/>
            <person name="Schmid M."/>
            <person name="Bieri M."/>
            <person name="Muller D.C."/>
            <person name="Remus-Emsermann M.N.P."/>
            <person name="Ahrens C.H."/>
            <person name="Pelludat C."/>
        </authorList>
    </citation>
    <scope>NUCLEOTIDE SEQUENCE [LARGE SCALE GENOMIC DNA]</scope>
    <source>
        <strain evidence="3 4">F9</strain>
    </source>
</reference>
<feature type="region of interest" description="Disordered" evidence="1">
    <location>
        <begin position="23"/>
        <end position="44"/>
    </location>
</feature>
<sequence length="483" mass="49971">MPGRWSGEIYALAMMPASAISQKNEQAGSFSLRRTGPSPRSRSENRSFVVRFRCRYAVHALDSGTGSPDVGTGGAIGGATSRLTYADAIVGNRRLTGEGNGGSFSRLESGVGHGAYGFRAGTGAGDGVYGYVAQAAQGSAVHGRHEGTFSGAGVFGERSNGAGEGPGVLGHASGVGVGIENASVMGFKLPGETSPAGLFDGRGVHAALRAFSAVSTTAKAVESLSDVTSTAPTSNTFERDYGAQGICVLHRVNGATARTGAVIATVSTVAPTANSTGASNVTGHALTIGSNVSESAEASGASYDVLAKNGASAFGAKAVVNGANTINYGLYGNAVGGTTNWSGYFVGNVFYGGALTPSDKRLKTIHGEVDYSLCLENVLANPIYCYDKEAAYMADISVWSEVEDRVGNLIIPTYGKEERRHLVAIREIGNLAQDIQKTNPDFITTYAVGDTDYLSVSDRSELFQLKAAFKYLVETLRSKGVDV</sequence>
<dbReference type="InterPro" id="IPR030392">
    <property type="entry name" value="S74_ICA"/>
</dbReference>
<proteinExistence type="predicted"/>
<gene>
    <name evidence="3" type="ORF">BOP93_05515</name>
</gene>
<feature type="domain" description="Peptidase S74" evidence="2">
    <location>
        <begin position="358"/>
        <end position="480"/>
    </location>
</feature>
<name>A0A2L0RSH9_9PSED</name>
<dbReference type="EMBL" id="CP018049">
    <property type="protein sequence ID" value="AUZ45065.1"/>
    <property type="molecule type" value="Genomic_DNA"/>
</dbReference>
<evidence type="ECO:0000259" key="2">
    <source>
        <dbReference type="PROSITE" id="PS51688"/>
    </source>
</evidence>
<evidence type="ECO:0000313" key="4">
    <source>
        <dbReference type="Proteomes" id="UP000239888"/>
    </source>
</evidence>